<reference evidence="2" key="1">
    <citation type="submission" date="2018-11" db="EMBL/GenBank/DDBJ databases">
        <authorList>
            <person name="Grassa J C."/>
        </authorList>
    </citation>
    <scope>NUCLEOTIDE SEQUENCE [LARGE SCALE GENOMIC DNA]</scope>
</reference>
<name>A0A803NMM3_CANSA</name>
<organism evidence="2 3">
    <name type="scientific">Cannabis sativa</name>
    <name type="common">Hemp</name>
    <name type="synonym">Marijuana</name>
    <dbReference type="NCBI Taxonomy" id="3483"/>
    <lineage>
        <taxon>Eukaryota</taxon>
        <taxon>Viridiplantae</taxon>
        <taxon>Streptophyta</taxon>
        <taxon>Embryophyta</taxon>
        <taxon>Tracheophyta</taxon>
        <taxon>Spermatophyta</taxon>
        <taxon>Magnoliopsida</taxon>
        <taxon>eudicotyledons</taxon>
        <taxon>Gunneridae</taxon>
        <taxon>Pentapetalae</taxon>
        <taxon>rosids</taxon>
        <taxon>fabids</taxon>
        <taxon>Rosales</taxon>
        <taxon>Cannabaceae</taxon>
        <taxon>Cannabis</taxon>
    </lineage>
</organism>
<dbReference type="Proteomes" id="UP000596661">
    <property type="component" value="Chromosome 1"/>
</dbReference>
<keyword evidence="3" id="KW-1185">Reference proteome</keyword>
<feature type="region of interest" description="Disordered" evidence="1">
    <location>
        <begin position="41"/>
        <end position="100"/>
    </location>
</feature>
<dbReference type="Gramene" id="evm.model.01.2781">
    <property type="protein sequence ID" value="cds.evm.model.01.2781"/>
    <property type="gene ID" value="evm.TU.01.2781"/>
</dbReference>
<dbReference type="AlphaFoldDB" id="A0A803NMM3"/>
<proteinExistence type="predicted"/>
<dbReference type="EnsemblPlants" id="evm.model.01.2781">
    <property type="protein sequence ID" value="cds.evm.model.01.2781"/>
    <property type="gene ID" value="evm.TU.01.2781"/>
</dbReference>
<protein>
    <submittedName>
        <fullName evidence="2">Uncharacterized protein</fullName>
    </submittedName>
</protein>
<evidence type="ECO:0000256" key="1">
    <source>
        <dbReference type="SAM" id="MobiDB-lite"/>
    </source>
</evidence>
<dbReference type="EMBL" id="UZAU01000081">
    <property type="status" value="NOT_ANNOTATED_CDS"/>
    <property type="molecule type" value="Genomic_DNA"/>
</dbReference>
<reference evidence="2" key="2">
    <citation type="submission" date="2021-03" db="UniProtKB">
        <authorList>
            <consortium name="EnsemblPlants"/>
        </authorList>
    </citation>
    <scope>IDENTIFICATION</scope>
</reference>
<sequence>MVQSMRIDNNAKNLDVSKGEINLSHTKPIGYNNFSKPIFNGSQNPFTSHRGGPSHFDGSGNMYGGPSSQTMSRGGPPYVRGGSTGLGGPPGNSCGTNNSSGQRIQCQLCHMVGHTVK</sequence>
<evidence type="ECO:0000313" key="3">
    <source>
        <dbReference type="Proteomes" id="UP000596661"/>
    </source>
</evidence>
<evidence type="ECO:0000313" key="2">
    <source>
        <dbReference type="EnsemblPlants" id="cds.evm.model.01.2781"/>
    </source>
</evidence>
<accession>A0A803NMM3</accession>